<dbReference type="AlphaFoldDB" id="A0A8X6FNC6"/>
<comment type="caution">
    <text evidence="1">The sequence shown here is derived from an EMBL/GenBank/DDBJ whole genome shotgun (WGS) entry which is preliminary data.</text>
</comment>
<organism evidence="1 2">
    <name type="scientific">Trichonephila clavata</name>
    <name type="common">Joro spider</name>
    <name type="synonym">Nephila clavata</name>
    <dbReference type="NCBI Taxonomy" id="2740835"/>
    <lineage>
        <taxon>Eukaryota</taxon>
        <taxon>Metazoa</taxon>
        <taxon>Ecdysozoa</taxon>
        <taxon>Arthropoda</taxon>
        <taxon>Chelicerata</taxon>
        <taxon>Arachnida</taxon>
        <taxon>Araneae</taxon>
        <taxon>Araneomorphae</taxon>
        <taxon>Entelegynae</taxon>
        <taxon>Araneoidea</taxon>
        <taxon>Nephilidae</taxon>
        <taxon>Trichonephila</taxon>
    </lineage>
</organism>
<dbReference type="OrthoDB" id="6445839at2759"/>
<name>A0A8X6FNC6_TRICU</name>
<gene>
    <name evidence="1" type="primary">AVEN_106593_1</name>
    <name evidence="1" type="ORF">TNCT_439151</name>
</gene>
<proteinExistence type="predicted"/>
<dbReference type="Proteomes" id="UP000887116">
    <property type="component" value="Unassembled WGS sequence"/>
</dbReference>
<dbReference type="EMBL" id="BMAO01003017">
    <property type="protein sequence ID" value="GFQ85072.1"/>
    <property type="molecule type" value="Genomic_DNA"/>
</dbReference>
<protein>
    <submittedName>
        <fullName evidence="1">Uncharacterized protein</fullName>
    </submittedName>
</protein>
<keyword evidence="2" id="KW-1185">Reference proteome</keyword>
<reference evidence="1" key="1">
    <citation type="submission" date="2020-07" db="EMBL/GenBank/DDBJ databases">
        <title>Multicomponent nature underlies the extraordinary mechanical properties of spider dragline silk.</title>
        <authorList>
            <person name="Kono N."/>
            <person name="Nakamura H."/>
            <person name="Mori M."/>
            <person name="Yoshida Y."/>
            <person name="Ohtoshi R."/>
            <person name="Malay A.D."/>
            <person name="Moran D.A.P."/>
            <person name="Tomita M."/>
            <person name="Numata K."/>
            <person name="Arakawa K."/>
        </authorList>
    </citation>
    <scope>NUCLEOTIDE SEQUENCE</scope>
</reference>
<sequence>MNFLPSLEHLSLINLAISIHNSSEFIESKEKLRTPYGYLDLLPVKQLFRERLLKSIIPVRLREKLLGIILPILIDVEKWNAEKKKFGIRKHLDICLTSFGTVDKRETVKKFVRSEDQNVVERFALACHFWMTDDVLKIWNKASVDERIHIEMKLLHLNEEYHWMLGSLHETTEYQFEKMATTQCLKKWFDWLHDGGYPCRQHNFLDESLLTFFHTIPEPNLLRALPQEKLRQLMKIKFSELSGRAYFSCLDYDQKLSLFQQEPFIILHDYLKWPLQFKFLEMACQAWKYMTGKDFYKLLYIICEEKMAPLQSVCFDFDYEDLLHEFWKESPHHFKISAKEHYDNHRRDLMDYSLLVGSYQMDEQEESPLQRLLDNYPGPADQ</sequence>
<evidence type="ECO:0000313" key="2">
    <source>
        <dbReference type="Proteomes" id="UP000887116"/>
    </source>
</evidence>
<accession>A0A8X6FNC6</accession>
<evidence type="ECO:0000313" key="1">
    <source>
        <dbReference type="EMBL" id="GFQ85072.1"/>
    </source>
</evidence>